<evidence type="ECO:0000313" key="9">
    <source>
        <dbReference type="EMBL" id="KAK8149887.1"/>
    </source>
</evidence>
<evidence type="ECO:0000256" key="3">
    <source>
        <dbReference type="ARBA" id="ARBA00023015"/>
    </source>
</evidence>
<proteinExistence type="predicted"/>
<feature type="domain" description="Xylanolytic transcriptional activator regulatory" evidence="8">
    <location>
        <begin position="243"/>
        <end position="317"/>
    </location>
</feature>
<dbReference type="EMBL" id="JAAHCF010000034">
    <property type="protein sequence ID" value="KAK8149887.1"/>
    <property type="molecule type" value="Genomic_DNA"/>
</dbReference>
<feature type="region of interest" description="Disordered" evidence="7">
    <location>
        <begin position="30"/>
        <end position="80"/>
    </location>
</feature>
<evidence type="ECO:0000256" key="7">
    <source>
        <dbReference type="SAM" id="MobiDB-lite"/>
    </source>
</evidence>
<protein>
    <recommendedName>
        <fullName evidence="8">Xylanolytic transcriptional activator regulatory domain-containing protein</fullName>
    </recommendedName>
</protein>
<evidence type="ECO:0000259" key="8">
    <source>
        <dbReference type="SMART" id="SM00906"/>
    </source>
</evidence>
<dbReference type="Proteomes" id="UP001397290">
    <property type="component" value="Unassembled WGS sequence"/>
</dbReference>
<gene>
    <name evidence="9" type="ORF">G3M48_005174</name>
</gene>
<keyword evidence="6" id="KW-0539">Nucleus</keyword>
<name>A0AAW0S5Y9_9HYPO</name>
<evidence type="ECO:0000256" key="2">
    <source>
        <dbReference type="ARBA" id="ARBA00022833"/>
    </source>
</evidence>
<dbReference type="GO" id="GO:0008270">
    <property type="term" value="F:zinc ion binding"/>
    <property type="evidence" value="ECO:0007669"/>
    <property type="project" value="InterPro"/>
</dbReference>
<evidence type="ECO:0000256" key="1">
    <source>
        <dbReference type="ARBA" id="ARBA00022723"/>
    </source>
</evidence>
<dbReference type="CDD" id="cd12148">
    <property type="entry name" value="fungal_TF_MHR"/>
    <property type="match status" value="1"/>
</dbReference>
<keyword evidence="4" id="KW-0238">DNA-binding</keyword>
<keyword evidence="5" id="KW-0804">Transcription</keyword>
<dbReference type="PANTHER" id="PTHR31944">
    <property type="entry name" value="HEME-RESPONSIVE ZINC FINGER TRANSCRIPTION FACTOR HAP1"/>
    <property type="match status" value="1"/>
</dbReference>
<keyword evidence="3" id="KW-0805">Transcription regulation</keyword>
<dbReference type="InterPro" id="IPR051430">
    <property type="entry name" value="Fungal_TF_Env_Response"/>
</dbReference>
<evidence type="ECO:0000256" key="4">
    <source>
        <dbReference type="ARBA" id="ARBA00023125"/>
    </source>
</evidence>
<organism evidence="9 10">
    <name type="scientific">Beauveria asiatica</name>
    <dbReference type="NCBI Taxonomy" id="1069075"/>
    <lineage>
        <taxon>Eukaryota</taxon>
        <taxon>Fungi</taxon>
        <taxon>Dikarya</taxon>
        <taxon>Ascomycota</taxon>
        <taxon>Pezizomycotina</taxon>
        <taxon>Sordariomycetes</taxon>
        <taxon>Hypocreomycetidae</taxon>
        <taxon>Hypocreales</taxon>
        <taxon>Cordycipitaceae</taxon>
        <taxon>Beauveria</taxon>
    </lineage>
</organism>
<dbReference type="PANTHER" id="PTHR31944:SF131">
    <property type="entry name" value="HEME-RESPONSIVE ZINC FINGER TRANSCRIPTION FACTOR HAP1"/>
    <property type="match status" value="1"/>
</dbReference>
<dbReference type="GO" id="GO:0005634">
    <property type="term" value="C:nucleus"/>
    <property type="evidence" value="ECO:0007669"/>
    <property type="project" value="TreeGrafter"/>
</dbReference>
<sequence>MPEPVKRRRRPVVTGDCAYETWPVEASEQVHNAPSANAGQWKPHQPILPVSRAQSTFASLHSSPKSTQSSPDSGFSHESEAKRLRLRIRELEDQLSRVNMESSSSSPLATTSSSIETTTSKLGGVFHVQCENSIGNGGPIIARSMMHKTRMFGQSHWCVTGVLLIRDIFETIDAQLQERGAEAWAVTYDEAFSLRTCAMQWAYEAQLWLTEPKFKARLDIQTVQTNILLLFAQERLGIIADSMWLSVGWLIRRAMYMGLHRDPARLPERSVLTCEMHRRLWNTIAELNLQSSLGSGGPVFLSMSDFDTNAPGNFDDEQLLELDPVPRPAHECTQMTMALALRETFSQRLDALRFLNDVSSGGSYEETLRLDGELRASYKALGRRLQSCRGQGAKQALTSTELRVLDIIMYRYLTALHVPYFVAAMQDAKYAYSRVVVVDCALKIWTSLAGRTWMHASCAQSAFEAADDLRRQVTRGMSFFMIAAMHSALLIVMELRAQLKESHGLGPKLLRPDLLAVLEQCQEWSLEVIKSGHTNIKGYLLMRIIAVQIDGISQNLSQEALVENLLCAATEVSETCGGLLAEMAEKLTGGDSGITEAAAAPIPTPPDMSGEWTFTGLDDLLASTEAKPGGWPASYGYSMNEFEWAMFDA</sequence>
<reference evidence="9 10" key="1">
    <citation type="submission" date="2020-02" db="EMBL/GenBank/DDBJ databases">
        <title>Comparative genomics of the hypocrealean fungal genus Beauvera.</title>
        <authorList>
            <person name="Showalter D.N."/>
            <person name="Bushley K.E."/>
            <person name="Rehner S.A."/>
        </authorList>
    </citation>
    <scope>NUCLEOTIDE SEQUENCE [LARGE SCALE GENOMIC DNA]</scope>
    <source>
        <strain evidence="9 10">ARSEF4384</strain>
    </source>
</reference>
<evidence type="ECO:0000256" key="6">
    <source>
        <dbReference type="ARBA" id="ARBA00023242"/>
    </source>
</evidence>
<dbReference type="SMART" id="SM00906">
    <property type="entry name" value="Fungal_trans"/>
    <property type="match status" value="1"/>
</dbReference>
<dbReference type="AlphaFoldDB" id="A0AAW0S5Y9"/>
<keyword evidence="10" id="KW-1185">Reference proteome</keyword>
<dbReference type="GO" id="GO:0000978">
    <property type="term" value="F:RNA polymerase II cis-regulatory region sequence-specific DNA binding"/>
    <property type="evidence" value="ECO:0007669"/>
    <property type="project" value="TreeGrafter"/>
</dbReference>
<dbReference type="GO" id="GO:0001228">
    <property type="term" value="F:DNA-binding transcription activator activity, RNA polymerase II-specific"/>
    <property type="evidence" value="ECO:0007669"/>
    <property type="project" value="TreeGrafter"/>
</dbReference>
<keyword evidence="2" id="KW-0862">Zinc</keyword>
<comment type="caution">
    <text evidence="9">The sequence shown here is derived from an EMBL/GenBank/DDBJ whole genome shotgun (WGS) entry which is preliminary data.</text>
</comment>
<dbReference type="GO" id="GO:0006351">
    <property type="term" value="P:DNA-templated transcription"/>
    <property type="evidence" value="ECO:0007669"/>
    <property type="project" value="InterPro"/>
</dbReference>
<dbReference type="InterPro" id="IPR007219">
    <property type="entry name" value="XnlR_reg_dom"/>
</dbReference>
<keyword evidence="1" id="KW-0479">Metal-binding</keyword>
<accession>A0AAW0S5Y9</accession>
<evidence type="ECO:0000256" key="5">
    <source>
        <dbReference type="ARBA" id="ARBA00023163"/>
    </source>
</evidence>
<feature type="compositionally biased region" description="Low complexity" evidence="7">
    <location>
        <begin position="59"/>
        <end position="73"/>
    </location>
</feature>
<evidence type="ECO:0000313" key="10">
    <source>
        <dbReference type="Proteomes" id="UP001397290"/>
    </source>
</evidence>